<evidence type="ECO:0000256" key="4">
    <source>
        <dbReference type="ARBA" id="ARBA00022842"/>
    </source>
</evidence>
<name>A0A7J5DRC4_NOCSI</name>
<comment type="similarity">
    <text evidence="2 5">Belongs to the Nudix hydrolase family.</text>
</comment>
<keyword evidence="3 5" id="KW-0378">Hydrolase</keyword>
<proteinExistence type="inferred from homology"/>
<dbReference type="EMBL" id="WBVM01000005">
    <property type="protein sequence ID" value="KAB2807396.1"/>
    <property type="molecule type" value="Genomic_DNA"/>
</dbReference>
<dbReference type="PANTHER" id="PTHR43046:SF12">
    <property type="entry name" value="GDP-MANNOSE MANNOSYL HYDROLASE"/>
    <property type="match status" value="1"/>
</dbReference>
<dbReference type="PANTHER" id="PTHR43046">
    <property type="entry name" value="GDP-MANNOSE MANNOSYL HYDROLASE"/>
    <property type="match status" value="1"/>
</dbReference>
<organism evidence="8 9">
    <name type="scientific">Nocardioides simplex</name>
    <name type="common">Arthrobacter simplex</name>
    <dbReference type="NCBI Taxonomy" id="2045"/>
    <lineage>
        <taxon>Bacteria</taxon>
        <taxon>Bacillati</taxon>
        <taxon>Actinomycetota</taxon>
        <taxon>Actinomycetes</taxon>
        <taxon>Propionibacteriales</taxon>
        <taxon>Nocardioidaceae</taxon>
        <taxon>Pimelobacter</taxon>
    </lineage>
</organism>
<feature type="region of interest" description="Disordered" evidence="6">
    <location>
        <begin position="1"/>
        <end position="38"/>
    </location>
</feature>
<dbReference type="CDD" id="cd04685">
    <property type="entry name" value="NUDIX_Hydrolase"/>
    <property type="match status" value="1"/>
</dbReference>
<dbReference type="PROSITE" id="PS51462">
    <property type="entry name" value="NUDIX"/>
    <property type="match status" value="1"/>
</dbReference>
<dbReference type="Pfam" id="PF00293">
    <property type="entry name" value="NUDIX"/>
    <property type="match status" value="1"/>
</dbReference>
<evidence type="ECO:0000256" key="3">
    <source>
        <dbReference type="ARBA" id="ARBA00022801"/>
    </source>
</evidence>
<comment type="cofactor">
    <cofactor evidence="1">
        <name>Mg(2+)</name>
        <dbReference type="ChEBI" id="CHEBI:18420"/>
    </cofactor>
</comment>
<accession>A0A7J5DRC4</accession>
<dbReference type="Proteomes" id="UP000449906">
    <property type="component" value="Unassembled WGS sequence"/>
</dbReference>
<dbReference type="GO" id="GO:0016787">
    <property type="term" value="F:hydrolase activity"/>
    <property type="evidence" value="ECO:0007669"/>
    <property type="project" value="UniProtKB-KW"/>
</dbReference>
<dbReference type="InterPro" id="IPR015797">
    <property type="entry name" value="NUDIX_hydrolase-like_dom_sf"/>
</dbReference>
<protein>
    <submittedName>
        <fullName evidence="8">NUDIX domain-containing protein</fullName>
    </submittedName>
</protein>
<comment type="caution">
    <text evidence="8">The sequence shown here is derived from an EMBL/GenBank/DDBJ whole genome shotgun (WGS) entry which is preliminary data.</text>
</comment>
<keyword evidence="4" id="KW-0460">Magnesium</keyword>
<evidence type="ECO:0000313" key="8">
    <source>
        <dbReference type="EMBL" id="KAB2807396.1"/>
    </source>
</evidence>
<reference evidence="8 9" key="1">
    <citation type="submission" date="2019-09" db="EMBL/GenBank/DDBJ databases">
        <title>Pimelobacter sp. isolated from Paulinella.</title>
        <authorList>
            <person name="Jeong S.E."/>
        </authorList>
    </citation>
    <scope>NUCLEOTIDE SEQUENCE [LARGE SCALE GENOMIC DNA]</scope>
    <source>
        <strain evidence="8 9">Pch-N</strain>
    </source>
</reference>
<feature type="domain" description="Nudix hydrolase" evidence="7">
    <location>
        <begin position="36"/>
        <end position="178"/>
    </location>
</feature>
<evidence type="ECO:0000256" key="5">
    <source>
        <dbReference type="RuleBase" id="RU003476"/>
    </source>
</evidence>
<feature type="compositionally biased region" description="Low complexity" evidence="6">
    <location>
        <begin position="1"/>
        <end position="14"/>
    </location>
</feature>
<evidence type="ECO:0000256" key="6">
    <source>
        <dbReference type="SAM" id="MobiDB-lite"/>
    </source>
</evidence>
<dbReference type="AlphaFoldDB" id="A0A7J5DRC4"/>
<dbReference type="PROSITE" id="PS00893">
    <property type="entry name" value="NUDIX_BOX"/>
    <property type="match status" value="1"/>
</dbReference>
<dbReference type="SUPFAM" id="SSF55811">
    <property type="entry name" value="Nudix"/>
    <property type="match status" value="1"/>
</dbReference>
<evidence type="ECO:0000256" key="2">
    <source>
        <dbReference type="ARBA" id="ARBA00005582"/>
    </source>
</evidence>
<sequence length="189" mass="20671">MGTTRSPRTPTAATRARRSSRRPPWSSGPTDVHHEPTRRTVARVLPVSSEGKVLLLLGCDPALPEVRYWFTVGGAADEGESLAEAAARELREETGIAVDPARLGAPFGTFEVEFSWDGRDYVNESTLFALALEETPISFEGLDQLESQSIFDAAWWTPDDLDHDGRAVDPRLIDQMRAAIAHVRGGTDA</sequence>
<gene>
    <name evidence="8" type="ORF">F9L07_25375</name>
</gene>
<evidence type="ECO:0000313" key="9">
    <source>
        <dbReference type="Proteomes" id="UP000449906"/>
    </source>
</evidence>
<evidence type="ECO:0000259" key="7">
    <source>
        <dbReference type="PROSITE" id="PS51462"/>
    </source>
</evidence>
<evidence type="ECO:0000256" key="1">
    <source>
        <dbReference type="ARBA" id="ARBA00001946"/>
    </source>
</evidence>
<dbReference type="InterPro" id="IPR000086">
    <property type="entry name" value="NUDIX_hydrolase_dom"/>
</dbReference>
<dbReference type="InterPro" id="IPR020084">
    <property type="entry name" value="NUDIX_hydrolase_CS"/>
</dbReference>
<dbReference type="Gene3D" id="3.90.79.10">
    <property type="entry name" value="Nucleoside Triphosphate Pyrophosphohydrolase"/>
    <property type="match status" value="1"/>
</dbReference>
<dbReference type="InterPro" id="IPR020476">
    <property type="entry name" value="Nudix_hydrolase"/>
</dbReference>
<dbReference type="PRINTS" id="PR00502">
    <property type="entry name" value="NUDIXFAMILY"/>
</dbReference>